<dbReference type="EMBL" id="FOLE01000001">
    <property type="protein sequence ID" value="SFB77053.1"/>
    <property type="molecule type" value="Genomic_DNA"/>
</dbReference>
<dbReference type="AlphaFoldDB" id="A0A1I1DWU8"/>
<dbReference type="NCBIfam" id="TIGR02937">
    <property type="entry name" value="sigma70-ECF"/>
    <property type="match status" value="1"/>
</dbReference>
<protein>
    <submittedName>
        <fullName evidence="6">RNA polymerase sigma factor, sigma-70 family</fullName>
    </submittedName>
</protein>
<proteinExistence type="inferred from homology"/>
<evidence type="ECO:0000313" key="6">
    <source>
        <dbReference type="EMBL" id="SFB77053.1"/>
    </source>
</evidence>
<keyword evidence="4" id="KW-0238">DNA-binding</keyword>
<keyword evidence="5" id="KW-0804">Transcription</keyword>
<evidence type="ECO:0000256" key="1">
    <source>
        <dbReference type="ARBA" id="ARBA00010641"/>
    </source>
</evidence>
<name>A0A1I1DWU8_9BACT</name>
<dbReference type="PANTHER" id="PTHR43133:SF8">
    <property type="entry name" value="RNA POLYMERASE SIGMA FACTOR HI_1459-RELATED"/>
    <property type="match status" value="1"/>
</dbReference>
<dbReference type="InterPro" id="IPR013325">
    <property type="entry name" value="RNA_pol_sigma_r2"/>
</dbReference>
<evidence type="ECO:0000256" key="3">
    <source>
        <dbReference type="ARBA" id="ARBA00023082"/>
    </source>
</evidence>
<evidence type="ECO:0000313" key="7">
    <source>
        <dbReference type="Proteomes" id="UP000199514"/>
    </source>
</evidence>
<organism evidence="6 7">
    <name type="scientific">Flexibacter flexilis DSM 6793</name>
    <dbReference type="NCBI Taxonomy" id="927664"/>
    <lineage>
        <taxon>Bacteria</taxon>
        <taxon>Pseudomonadati</taxon>
        <taxon>Bacteroidota</taxon>
        <taxon>Cytophagia</taxon>
        <taxon>Cytophagales</taxon>
        <taxon>Flexibacteraceae</taxon>
        <taxon>Flexibacter</taxon>
    </lineage>
</organism>
<dbReference type="STRING" id="927664.SAMN05421780_101396"/>
<dbReference type="Proteomes" id="UP000199514">
    <property type="component" value="Unassembled WGS sequence"/>
</dbReference>
<dbReference type="GO" id="GO:0006352">
    <property type="term" value="P:DNA-templated transcription initiation"/>
    <property type="evidence" value="ECO:0007669"/>
    <property type="project" value="InterPro"/>
</dbReference>
<sequence>MEDGEILQRIKRGDESALDYLYRKHYKMMAKMILRNSGTEDEAKDIFQDALIVFWEKVISDKLVLTSKISTFLYSICQNLWRKELDRKSKLSAEQTDNIDDTDPDLQERIAIVNQCIAMLGDTCKRLLTHYYFDKLSMSDIAEKMGFANADTAKTKKYKCKQELDKKIKSLYKASDFLD</sequence>
<dbReference type="InterPro" id="IPR039425">
    <property type="entry name" value="RNA_pol_sigma-70-like"/>
</dbReference>
<evidence type="ECO:0000256" key="2">
    <source>
        <dbReference type="ARBA" id="ARBA00023015"/>
    </source>
</evidence>
<comment type="similarity">
    <text evidence="1">Belongs to the sigma-70 factor family. ECF subfamily.</text>
</comment>
<evidence type="ECO:0000256" key="4">
    <source>
        <dbReference type="ARBA" id="ARBA00023125"/>
    </source>
</evidence>
<dbReference type="Gene3D" id="1.10.10.10">
    <property type="entry name" value="Winged helix-like DNA-binding domain superfamily/Winged helix DNA-binding domain"/>
    <property type="match status" value="1"/>
</dbReference>
<dbReference type="SUPFAM" id="SSF88659">
    <property type="entry name" value="Sigma3 and sigma4 domains of RNA polymerase sigma factors"/>
    <property type="match status" value="1"/>
</dbReference>
<keyword evidence="2" id="KW-0805">Transcription regulation</keyword>
<keyword evidence="3" id="KW-0731">Sigma factor</keyword>
<dbReference type="GO" id="GO:0003677">
    <property type="term" value="F:DNA binding"/>
    <property type="evidence" value="ECO:0007669"/>
    <property type="project" value="UniProtKB-KW"/>
</dbReference>
<gene>
    <name evidence="6" type="ORF">SAMN05421780_101396</name>
</gene>
<evidence type="ECO:0000256" key="5">
    <source>
        <dbReference type="ARBA" id="ARBA00023163"/>
    </source>
</evidence>
<reference evidence="6 7" key="1">
    <citation type="submission" date="2016-10" db="EMBL/GenBank/DDBJ databases">
        <authorList>
            <person name="de Groot N.N."/>
        </authorList>
    </citation>
    <scope>NUCLEOTIDE SEQUENCE [LARGE SCALE GENOMIC DNA]</scope>
    <source>
        <strain evidence="6 7">DSM 6793</strain>
    </source>
</reference>
<dbReference type="OrthoDB" id="1099849at2"/>
<dbReference type="RefSeq" id="WP_091506395.1">
    <property type="nucleotide sequence ID" value="NZ_FOLE01000001.1"/>
</dbReference>
<dbReference type="PANTHER" id="PTHR43133">
    <property type="entry name" value="RNA POLYMERASE ECF-TYPE SIGMA FACTO"/>
    <property type="match status" value="1"/>
</dbReference>
<accession>A0A1I1DWU8</accession>
<dbReference type="InterPro" id="IPR013324">
    <property type="entry name" value="RNA_pol_sigma_r3/r4-like"/>
</dbReference>
<dbReference type="Gene3D" id="1.10.1740.10">
    <property type="match status" value="1"/>
</dbReference>
<dbReference type="GO" id="GO:0016987">
    <property type="term" value="F:sigma factor activity"/>
    <property type="evidence" value="ECO:0007669"/>
    <property type="project" value="UniProtKB-KW"/>
</dbReference>
<dbReference type="InterPro" id="IPR036388">
    <property type="entry name" value="WH-like_DNA-bd_sf"/>
</dbReference>
<dbReference type="InterPro" id="IPR014284">
    <property type="entry name" value="RNA_pol_sigma-70_dom"/>
</dbReference>
<keyword evidence="7" id="KW-1185">Reference proteome</keyword>
<dbReference type="SUPFAM" id="SSF88946">
    <property type="entry name" value="Sigma2 domain of RNA polymerase sigma factors"/>
    <property type="match status" value="1"/>
</dbReference>